<reference evidence="1 2" key="1">
    <citation type="submission" date="2011-02" db="EMBL/GenBank/DDBJ databases">
        <title>The Genome Sequence of Sphaeroforma arctica JP610.</title>
        <authorList>
            <consortium name="The Broad Institute Genome Sequencing Platform"/>
            <person name="Russ C."/>
            <person name="Cuomo C."/>
            <person name="Young S.K."/>
            <person name="Zeng Q."/>
            <person name="Gargeya S."/>
            <person name="Alvarado L."/>
            <person name="Berlin A."/>
            <person name="Chapman S.B."/>
            <person name="Chen Z."/>
            <person name="Freedman E."/>
            <person name="Gellesch M."/>
            <person name="Goldberg J."/>
            <person name="Griggs A."/>
            <person name="Gujja S."/>
            <person name="Heilman E."/>
            <person name="Heiman D."/>
            <person name="Howarth C."/>
            <person name="Mehta T."/>
            <person name="Neiman D."/>
            <person name="Pearson M."/>
            <person name="Roberts A."/>
            <person name="Saif S."/>
            <person name="Shea T."/>
            <person name="Shenoy N."/>
            <person name="Sisk P."/>
            <person name="Stolte C."/>
            <person name="Sykes S."/>
            <person name="White J."/>
            <person name="Yandava C."/>
            <person name="Burger G."/>
            <person name="Gray M.W."/>
            <person name="Holland P.W.H."/>
            <person name="King N."/>
            <person name="Lang F.B.F."/>
            <person name="Roger A.J."/>
            <person name="Ruiz-Trillo I."/>
            <person name="Haas B."/>
            <person name="Nusbaum C."/>
            <person name="Birren B."/>
        </authorList>
    </citation>
    <scope>NUCLEOTIDE SEQUENCE [LARGE SCALE GENOMIC DNA]</scope>
    <source>
        <strain evidence="1 2">JP610</strain>
    </source>
</reference>
<dbReference type="Proteomes" id="UP000054560">
    <property type="component" value="Unassembled WGS sequence"/>
</dbReference>
<sequence length="88" mass="9558">MTRRGNVVCIALHDSYVLLDVRTGVSKGLFSFDASFTHPVIKVVCDSDGGDLIRDTSEFLVVMSTEDVSLGVFVSTTGESMRQPLLFA</sequence>
<proteinExistence type="predicted"/>
<organism evidence="1 2">
    <name type="scientific">Sphaeroforma arctica JP610</name>
    <dbReference type="NCBI Taxonomy" id="667725"/>
    <lineage>
        <taxon>Eukaryota</taxon>
        <taxon>Ichthyosporea</taxon>
        <taxon>Ichthyophonida</taxon>
        <taxon>Sphaeroforma</taxon>
    </lineage>
</organism>
<dbReference type="EMBL" id="KQ249317">
    <property type="protein sequence ID" value="KNC71192.1"/>
    <property type="molecule type" value="Genomic_DNA"/>
</dbReference>
<evidence type="ECO:0000313" key="2">
    <source>
        <dbReference type="Proteomes" id="UP000054560"/>
    </source>
</evidence>
<evidence type="ECO:0000313" key="1">
    <source>
        <dbReference type="EMBL" id="KNC71192.1"/>
    </source>
</evidence>
<dbReference type="GeneID" id="25916775"/>
<gene>
    <name evidence="1" type="ORF">SARC_16271</name>
</gene>
<accession>A0A0L0F3C4</accession>
<dbReference type="RefSeq" id="XP_014145094.1">
    <property type="nucleotide sequence ID" value="XM_014289619.1"/>
</dbReference>
<protein>
    <submittedName>
        <fullName evidence="1">Uncharacterized protein</fullName>
    </submittedName>
</protein>
<feature type="non-terminal residue" evidence="1">
    <location>
        <position position="88"/>
    </location>
</feature>
<keyword evidence="2" id="KW-1185">Reference proteome</keyword>
<name>A0A0L0F3C4_9EUKA</name>
<dbReference type="AlphaFoldDB" id="A0A0L0F3C4"/>